<comment type="caution">
    <text evidence="1">The sequence shown here is derived from an EMBL/GenBank/DDBJ whole genome shotgun (WGS) entry which is preliminary data.</text>
</comment>
<sequence>MQYHFQKKNLNLNMGFTWPRRLLMLIATALPIERYNMPVISMHSSSTYAWQQGPQALGHLPCSLAPAFPEMHRIYPVHECPGLAQVQLRKAAQVMLRNSRREYLSLILVIPKPHQQKVSSHLCLMSLWS</sequence>
<proteinExistence type="predicted"/>
<keyword evidence="2" id="KW-1185">Reference proteome</keyword>
<dbReference type="EMBL" id="CM026426">
    <property type="protein sequence ID" value="KAG0574228.1"/>
    <property type="molecule type" value="Genomic_DNA"/>
</dbReference>
<name>A0A8T0HUT3_CERPU</name>
<organism evidence="1 2">
    <name type="scientific">Ceratodon purpureus</name>
    <name type="common">Fire moss</name>
    <name type="synonym">Dicranum purpureum</name>
    <dbReference type="NCBI Taxonomy" id="3225"/>
    <lineage>
        <taxon>Eukaryota</taxon>
        <taxon>Viridiplantae</taxon>
        <taxon>Streptophyta</taxon>
        <taxon>Embryophyta</taxon>
        <taxon>Bryophyta</taxon>
        <taxon>Bryophytina</taxon>
        <taxon>Bryopsida</taxon>
        <taxon>Dicranidae</taxon>
        <taxon>Pseudoditrichales</taxon>
        <taxon>Ditrichaceae</taxon>
        <taxon>Ceratodon</taxon>
    </lineage>
</organism>
<dbReference type="AlphaFoldDB" id="A0A8T0HUT3"/>
<protein>
    <submittedName>
        <fullName evidence="1">Uncharacterized protein</fullName>
    </submittedName>
</protein>
<evidence type="ECO:0000313" key="2">
    <source>
        <dbReference type="Proteomes" id="UP000822688"/>
    </source>
</evidence>
<evidence type="ECO:0000313" key="1">
    <source>
        <dbReference type="EMBL" id="KAG0574228.1"/>
    </source>
</evidence>
<reference evidence="1" key="1">
    <citation type="submission" date="2020-06" db="EMBL/GenBank/DDBJ databases">
        <title>WGS assembly of Ceratodon purpureus strain R40.</title>
        <authorList>
            <person name="Carey S.B."/>
            <person name="Jenkins J."/>
            <person name="Shu S."/>
            <person name="Lovell J.T."/>
            <person name="Sreedasyam A."/>
            <person name="Maumus F."/>
            <person name="Tiley G.P."/>
            <person name="Fernandez-Pozo N."/>
            <person name="Barry K."/>
            <person name="Chen C."/>
            <person name="Wang M."/>
            <person name="Lipzen A."/>
            <person name="Daum C."/>
            <person name="Saski C.A."/>
            <person name="Payton A.C."/>
            <person name="Mcbreen J.C."/>
            <person name="Conrad R.E."/>
            <person name="Kollar L.M."/>
            <person name="Olsson S."/>
            <person name="Huttunen S."/>
            <person name="Landis J.B."/>
            <person name="Wickett N.J."/>
            <person name="Johnson M.G."/>
            <person name="Rensing S.A."/>
            <person name="Grimwood J."/>
            <person name="Schmutz J."/>
            <person name="Mcdaniel S.F."/>
        </authorList>
    </citation>
    <scope>NUCLEOTIDE SEQUENCE</scope>
    <source>
        <strain evidence="1">R40</strain>
    </source>
</reference>
<dbReference type="Proteomes" id="UP000822688">
    <property type="component" value="Chromosome V"/>
</dbReference>
<gene>
    <name evidence="1" type="ORF">KC19_VG245600</name>
</gene>
<accession>A0A8T0HUT3</accession>